<reference evidence="2" key="1">
    <citation type="submission" date="2022-11" db="UniProtKB">
        <authorList>
            <consortium name="WormBaseParasite"/>
        </authorList>
    </citation>
    <scope>IDENTIFICATION</scope>
</reference>
<dbReference type="AlphaFoldDB" id="A0A915I6N9"/>
<evidence type="ECO:0000313" key="2">
    <source>
        <dbReference type="WBParaSite" id="nRc.2.0.1.t09426-RA"/>
    </source>
</evidence>
<keyword evidence="1" id="KW-1185">Reference proteome</keyword>
<accession>A0A915I6N9</accession>
<sequence>MPLDEERHTGANLSEKLTKMLNEWEIDKKEESPTCWNSSLDILQQLLGLEEPLGVYMMEESLDWTVPQWSIIEKLITSLQPFKDATNKLSCEKSSMADVLFCYQWLQKMPDKSNSQDEPKIGTFVDRIREGMEKRFGDIEENEHANGRARGLKTQNFSALRAESYKYNVKYLDLPRMRANAMQI</sequence>
<protein>
    <submittedName>
        <fullName evidence="2">Uncharacterized protein</fullName>
    </submittedName>
</protein>
<evidence type="ECO:0000313" key="1">
    <source>
        <dbReference type="Proteomes" id="UP000887565"/>
    </source>
</evidence>
<organism evidence="1 2">
    <name type="scientific">Romanomermis culicivorax</name>
    <name type="common">Nematode worm</name>
    <dbReference type="NCBI Taxonomy" id="13658"/>
    <lineage>
        <taxon>Eukaryota</taxon>
        <taxon>Metazoa</taxon>
        <taxon>Ecdysozoa</taxon>
        <taxon>Nematoda</taxon>
        <taxon>Enoplea</taxon>
        <taxon>Dorylaimia</taxon>
        <taxon>Mermithida</taxon>
        <taxon>Mermithoidea</taxon>
        <taxon>Mermithidae</taxon>
        <taxon>Romanomermis</taxon>
    </lineage>
</organism>
<proteinExistence type="predicted"/>
<dbReference type="SUPFAM" id="SSF53098">
    <property type="entry name" value="Ribonuclease H-like"/>
    <property type="match status" value="1"/>
</dbReference>
<name>A0A915I6N9_ROMCU</name>
<dbReference type="Proteomes" id="UP000887565">
    <property type="component" value="Unplaced"/>
</dbReference>
<dbReference type="WBParaSite" id="nRc.2.0.1.t09426-RA">
    <property type="protein sequence ID" value="nRc.2.0.1.t09426-RA"/>
    <property type="gene ID" value="nRc.2.0.1.g09426"/>
</dbReference>
<dbReference type="InterPro" id="IPR012337">
    <property type="entry name" value="RNaseH-like_sf"/>
</dbReference>